<reference evidence="2" key="1">
    <citation type="submission" date="2021-01" db="EMBL/GenBank/DDBJ databases">
        <authorList>
            <person name="Corre E."/>
            <person name="Pelletier E."/>
            <person name="Niang G."/>
            <person name="Scheremetjew M."/>
            <person name="Finn R."/>
            <person name="Kale V."/>
            <person name="Holt S."/>
            <person name="Cochrane G."/>
            <person name="Meng A."/>
            <person name="Brown T."/>
            <person name="Cohen L."/>
        </authorList>
    </citation>
    <scope>NUCLEOTIDE SEQUENCE</scope>
    <source>
        <strain evidence="2">CCMP3105</strain>
    </source>
</reference>
<feature type="region of interest" description="Disordered" evidence="1">
    <location>
        <begin position="78"/>
        <end position="111"/>
    </location>
</feature>
<evidence type="ECO:0000313" key="2">
    <source>
        <dbReference type="EMBL" id="CAE4643429.1"/>
    </source>
</evidence>
<name>A0A7S4SFQ7_9DINO</name>
<sequence length="329" mass="32610">MSSPGPDATGDRPLAQEAAARAAGAQQPGLPAAVPGGWFPPAGVGTPGARPAIPWPPGPHSPLPWYYAGPPPHVGGAFGVPSGGWRPAMAKEPPSQRDDAAGGRTPGAWYPPSAAEITKLLGTSAASPTMTSLPALAAPDAGSASPAVTPIGTGNPAAAAADGSSTAPAPVGAPVAAAAVGAAAPSVNAPFSKAAAAARAGQAAAAAAAPGPAEPAAEESGTLTPPEPEGLTKVDSGSIELGSLVGEWRDSMGHRVSVDWSKPGGRNGQLDVLLTKVRGSGPSIRLNVKQLGSDHFICGHYDLDVESSNARQIVWKDRRAAGKLSVWER</sequence>
<feature type="region of interest" description="Disordered" evidence="1">
    <location>
        <begin position="206"/>
        <end position="236"/>
    </location>
</feature>
<organism evidence="2">
    <name type="scientific">Alexandrium monilatum</name>
    <dbReference type="NCBI Taxonomy" id="311494"/>
    <lineage>
        <taxon>Eukaryota</taxon>
        <taxon>Sar</taxon>
        <taxon>Alveolata</taxon>
        <taxon>Dinophyceae</taxon>
        <taxon>Gonyaulacales</taxon>
        <taxon>Pyrocystaceae</taxon>
        <taxon>Alexandrium</taxon>
    </lineage>
</organism>
<gene>
    <name evidence="2" type="ORF">AMON00008_LOCUS49180</name>
</gene>
<accession>A0A7S4SFQ7</accession>
<protein>
    <submittedName>
        <fullName evidence="2">Uncharacterized protein</fullName>
    </submittedName>
</protein>
<evidence type="ECO:0000256" key="1">
    <source>
        <dbReference type="SAM" id="MobiDB-lite"/>
    </source>
</evidence>
<feature type="compositionally biased region" description="Low complexity" evidence="1">
    <location>
        <begin position="12"/>
        <end position="37"/>
    </location>
</feature>
<dbReference type="EMBL" id="HBNR01069448">
    <property type="protein sequence ID" value="CAE4643429.1"/>
    <property type="molecule type" value="Transcribed_RNA"/>
</dbReference>
<feature type="compositionally biased region" description="Low complexity" evidence="1">
    <location>
        <begin position="206"/>
        <end position="221"/>
    </location>
</feature>
<dbReference type="AlphaFoldDB" id="A0A7S4SFQ7"/>
<proteinExistence type="predicted"/>
<feature type="region of interest" description="Disordered" evidence="1">
    <location>
        <begin position="1"/>
        <end position="55"/>
    </location>
</feature>